<evidence type="ECO:0000313" key="1">
    <source>
        <dbReference type="EMBL" id="KXA40739.1"/>
    </source>
</evidence>
<accession>A0A133QCZ3</accession>
<dbReference type="AlphaFoldDB" id="A0A133QCZ3"/>
<reference evidence="2" key="1">
    <citation type="submission" date="2016-01" db="EMBL/GenBank/DDBJ databases">
        <authorList>
            <person name="Mitreva M."/>
            <person name="Pepin K.H."/>
            <person name="Mihindukulasuriya K.A."/>
            <person name="Fulton R."/>
            <person name="Fronick C."/>
            <person name="O'Laughlin M."/>
            <person name="Miner T."/>
            <person name="Herter B."/>
            <person name="Rosa B.A."/>
            <person name="Cordes M."/>
            <person name="Tomlinson C."/>
            <person name="Wollam A."/>
            <person name="Palsikar V.B."/>
            <person name="Mardis E.R."/>
            <person name="Wilson R.K."/>
        </authorList>
    </citation>
    <scope>NUCLEOTIDE SEQUENCE [LARGE SCALE GENOMIC DNA]</scope>
    <source>
        <strain evidence="2">MJR7716</strain>
    </source>
</reference>
<dbReference type="RefSeq" id="WP_156439188.1">
    <property type="nucleotide sequence ID" value="NZ_JAIHUT010000001.1"/>
</dbReference>
<evidence type="ECO:0000313" key="2">
    <source>
        <dbReference type="Proteomes" id="UP000070533"/>
    </source>
</evidence>
<comment type="caution">
    <text evidence="1">The sequence shown here is derived from an EMBL/GenBank/DDBJ whole genome shotgun (WGS) entry which is preliminary data.</text>
</comment>
<name>A0A133QCZ3_9BACT</name>
<dbReference type="Proteomes" id="UP000070533">
    <property type="component" value="Unassembled WGS sequence"/>
</dbReference>
<sequence length="70" mass="8053">MADSNVINIEWGDMRRWVSIQVLPETKAQKQLYFFTKTIIGFQKSTYFSQEAIQLLSVCAIVTDSTLVIH</sequence>
<dbReference type="EMBL" id="LRQG01000061">
    <property type="protein sequence ID" value="KXA40739.1"/>
    <property type="molecule type" value="Genomic_DNA"/>
</dbReference>
<keyword evidence="2" id="KW-1185">Reference proteome</keyword>
<organism evidence="1 2">
    <name type="scientific">Prevotella corporis</name>
    <dbReference type="NCBI Taxonomy" id="28128"/>
    <lineage>
        <taxon>Bacteria</taxon>
        <taxon>Pseudomonadati</taxon>
        <taxon>Bacteroidota</taxon>
        <taxon>Bacteroidia</taxon>
        <taxon>Bacteroidales</taxon>
        <taxon>Prevotellaceae</taxon>
        <taxon>Prevotella</taxon>
    </lineage>
</organism>
<protein>
    <submittedName>
        <fullName evidence="1">Uncharacterized protein</fullName>
    </submittedName>
</protein>
<gene>
    <name evidence="1" type="ORF">HMPREF3226_00999</name>
</gene>
<proteinExistence type="predicted"/>